<proteinExistence type="predicted"/>
<dbReference type="Pfam" id="PF19912">
    <property type="entry name" value="DUF6385"/>
    <property type="match status" value="1"/>
</dbReference>
<dbReference type="EMBL" id="JAAAMV010000011">
    <property type="protein sequence ID" value="NBD25323.1"/>
    <property type="molecule type" value="Genomic_DNA"/>
</dbReference>
<evidence type="ECO:0000313" key="4">
    <source>
        <dbReference type="Proteomes" id="UP000665561"/>
    </source>
</evidence>
<gene>
    <name evidence="3" type="ORF">GT019_15675</name>
</gene>
<dbReference type="Proteomes" id="UP000665561">
    <property type="component" value="Unassembled WGS sequence"/>
</dbReference>
<evidence type="ECO:0000259" key="2">
    <source>
        <dbReference type="Pfam" id="PF19912"/>
    </source>
</evidence>
<feature type="domain" description="DUF6385" evidence="2">
    <location>
        <begin position="64"/>
        <end position="143"/>
    </location>
</feature>
<comment type="caution">
    <text evidence="3">The sequence shown here is derived from an EMBL/GenBank/DDBJ whole genome shotgun (WGS) entry which is preliminary data.</text>
</comment>
<accession>A0ABW9XS71</accession>
<dbReference type="InterPro" id="IPR045965">
    <property type="entry name" value="DUF6385"/>
</dbReference>
<feature type="region of interest" description="Disordered" evidence="1">
    <location>
        <begin position="19"/>
        <end position="38"/>
    </location>
</feature>
<keyword evidence="4" id="KW-1185">Reference proteome</keyword>
<protein>
    <recommendedName>
        <fullName evidence="2">DUF6385 domain-containing protein</fullName>
    </recommendedName>
</protein>
<sequence>MKKKSRRCHQQERSSIFPLRCNKNGASKHPCKRKKSRPASSIYSEQVFLEVSTTDDFVALPAQDTSNKSVYSYAVVNRGSEPALAQVEIGPNGRDYTVDVEEIVPNGQTAVVVPVRFQAFTRLLVKSMHEGKPTGVTVYFQSQRIT</sequence>
<name>A0ABW9XS71_9BACL</name>
<reference evidence="3 4" key="1">
    <citation type="submission" date="2020-01" db="EMBL/GenBank/DDBJ databases">
        <title>Paenibacillus soybeanensis sp. nov. isolated from the nodules of soybean (Glycine max(L.) Merr).</title>
        <authorList>
            <person name="Wang H."/>
        </authorList>
    </citation>
    <scope>NUCLEOTIDE SEQUENCE [LARGE SCALE GENOMIC DNA]</scope>
    <source>
        <strain evidence="3 4">T1</strain>
    </source>
</reference>
<evidence type="ECO:0000313" key="3">
    <source>
        <dbReference type="EMBL" id="NBD25323.1"/>
    </source>
</evidence>
<organism evidence="3 4">
    <name type="scientific">Paenibacillus glycinis</name>
    <dbReference type="NCBI Taxonomy" id="2697035"/>
    <lineage>
        <taxon>Bacteria</taxon>
        <taxon>Bacillati</taxon>
        <taxon>Bacillota</taxon>
        <taxon>Bacilli</taxon>
        <taxon>Bacillales</taxon>
        <taxon>Paenibacillaceae</taxon>
        <taxon>Paenibacillus</taxon>
    </lineage>
</organism>
<dbReference type="RefSeq" id="WP_161744125.1">
    <property type="nucleotide sequence ID" value="NZ_JAAAMV010000011.1"/>
</dbReference>
<evidence type="ECO:0000256" key="1">
    <source>
        <dbReference type="SAM" id="MobiDB-lite"/>
    </source>
</evidence>